<dbReference type="GO" id="GO:0006281">
    <property type="term" value="P:DNA repair"/>
    <property type="evidence" value="ECO:0007669"/>
    <property type="project" value="TreeGrafter"/>
</dbReference>
<proteinExistence type="predicted"/>
<dbReference type="AlphaFoldDB" id="A0A2U1L125"/>
<evidence type="ECO:0000256" key="1">
    <source>
        <dbReference type="SAM" id="MobiDB-lite"/>
    </source>
</evidence>
<feature type="domain" description="STICHEL DnaA-N-like alpha-beta" evidence="2">
    <location>
        <begin position="469"/>
        <end position="550"/>
    </location>
</feature>
<dbReference type="CDD" id="cd00009">
    <property type="entry name" value="AAA"/>
    <property type="match status" value="1"/>
</dbReference>
<dbReference type="InterPro" id="IPR054506">
    <property type="entry name" value="DnaA_N-like_STI"/>
</dbReference>
<dbReference type="STRING" id="35608.A0A2U1L125"/>
<evidence type="ECO:0000259" key="2">
    <source>
        <dbReference type="Pfam" id="PF23007"/>
    </source>
</evidence>
<dbReference type="SUPFAM" id="SSF52540">
    <property type="entry name" value="P-loop containing nucleoside triphosphate hydrolases"/>
    <property type="match status" value="1"/>
</dbReference>
<dbReference type="Proteomes" id="UP000245207">
    <property type="component" value="Unassembled WGS sequence"/>
</dbReference>
<keyword evidence="3" id="KW-0378">Hydrolase</keyword>
<comment type="caution">
    <text evidence="3">The sequence shown here is derived from an EMBL/GenBank/DDBJ whole genome shotgun (WGS) entry which is preliminary data.</text>
</comment>
<dbReference type="Pfam" id="PF23007">
    <property type="entry name" value="DnaA_N-like_STI"/>
    <property type="match status" value="1"/>
</dbReference>
<organism evidence="3 4">
    <name type="scientific">Artemisia annua</name>
    <name type="common">Sweet wormwood</name>
    <dbReference type="NCBI Taxonomy" id="35608"/>
    <lineage>
        <taxon>Eukaryota</taxon>
        <taxon>Viridiplantae</taxon>
        <taxon>Streptophyta</taxon>
        <taxon>Embryophyta</taxon>
        <taxon>Tracheophyta</taxon>
        <taxon>Spermatophyta</taxon>
        <taxon>Magnoliopsida</taxon>
        <taxon>eudicotyledons</taxon>
        <taxon>Gunneridae</taxon>
        <taxon>Pentapetalae</taxon>
        <taxon>asterids</taxon>
        <taxon>campanulids</taxon>
        <taxon>Asterales</taxon>
        <taxon>Asteraceae</taxon>
        <taxon>Asteroideae</taxon>
        <taxon>Anthemideae</taxon>
        <taxon>Artemisiinae</taxon>
        <taxon>Artemisia</taxon>
    </lineage>
</organism>
<protein>
    <submittedName>
        <fullName evidence="3">P-loop containing nucleoside triphosphate hydrolase</fullName>
    </submittedName>
</protein>
<name>A0A2U1L125_ARTAN</name>
<dbReference type="Gene3D" id="1.10.8.60">
    <property type="match status" value="1"/>
</dbReference>
<evidence type="ECO:0000313" key="4">
    <source>
        <dbReference type="Proteomes" id="UP000245207"/>
    </source>
</evidence>
<dbReference type="PANTHER" id="PTHR11669:SF51">
    <property type="entry name" value="AAA+ ATPASE DOMAIN-CONTAINING PROTEIN"/>
    <property type="match status" value="1"/>
</dbReference>
<gene>
    <name evidence="3" type="ORF">CTI12_AA541980</name>
</gene>
<dbReference type="EMBL" id="PKPP01012233">
    <property type="protein sequence ID" value="PWA42711.1"/>
    <property type="molecule type" value="Genomic_DNA"/>
</dbReference>
<dbReference type="Gene3D" id="3.40.50.300">
    <property type="entry name" value="P-loop containing nucleotide triphosphate hydrolases"/>
    <property type="match status" value="1"/>
</dbReference>
<dbReference type="Pfam" id="PF13177">
    <property type="entry name" value="DNA_pol3_delta2"/>
    <property type="match status" value="1"/>
</dbReference>
<keyword evidence="4" id="KW-1185">Reference proteome</keyword>
<evidence type="ECO:0000313" key="3">
    <source>
        <dbReference type="EMBL" id="PWA42711.1"/>
    </source>
</evidence>
<sequence length="752" mass="83018">MASQKVIADPCNNGGSASILRTQNMMKSNVVGNGSRSQRRRRPFVYLMGRKMKTKQKHNSSSQSNDTTTSLLLSNKYRPRMFQDIVGQNIVVKTLCYAAEKKMIAPLYLFHGPNGTGKTSTARVFAMALNCESNNKPCCTCKGCSRSLYTMDLCSGNRISGFEKIKTLLQNTSFGQAIPGFKVFIIEECHLLTLEAWDELMSLLEGPYGSNLVFLLITHIVDVNSSIASNITSRSQKYYFTKLNDKDVTTKLSRIIVSQSMLIEEEALKLIVAKSDGSLRDAENILDQLTLSGPTINTSMAQQLVGLIPHNKLLDLLAAAVSGDTINTIRYVKNLSECIEPSSFVSQLVNLVTNLLSGDPSSSSSSSSSANRTLLSKTQSARLCHILKLLVETERQLRSTSTQDQTSNIIATTFLDITSMKASNINNIVLPARSLLSTSSHNGVTLHSAATGEESIIDQQQRRRDAKRGSLSDMEQLWKDVLKGIESSRIQKFLSDQSNLALLSLSKTNASIHLTFKRPEDKMAAEISEESLANALEFAIGCSVTLHMSLGQPLTVGQTEDHAKTTIHPLYSKQQNTNTNTSGEILRLAKSKSCSTSQRPHRYLTKATDLDVTRMFKQPNSDKMIPITTNIIQAERESTQSMRIGKPRHRWLSSSSIPQSDAGVEPYSQDTIKSGMVLLKGKKRDSFLLASLKSYRNKTKISGQDSKVLVRTLRIPNVTASEASEKRYIVGLMERNFTSADIESEGSQLQNH</sequence>
<dbReference type="GO" id="GO:0003689">
    <property type="term" value="F:DNA clamp loader activity"/>
    <property type="evidence" value="ECO:0007669"/>
    <property type="project" value="TreeGrafter"/>
</dbReference>
<reference evidence="3 4" key="1">
    <citation type="journal article" date="2018" name="Mol. Plant">
        <title>The genome of Artemisia annua provides insight into the evolution of Asteraceae family and artemisinin biosynthesis.</title>
        <authorList>
            <person name="Shen Q."/>
            <person name="Zhang L."/>
            <person name="Liao Z."/>
            <person name="Wang S."/>
            <person name="Yan T."/>
            <person name="Shi P."/>
            <person name="Liu M."/>
            <person name="Fu X."/>
            <person name="Pan Q."/>
            <person name="Wang Y."/>
            <person name="Lv Z."/>
            <person name="Lu X."/>
            <person name="Zhang F."/>
            <person name="Jiang W."/>
            <person name="Ma Y."/>
            <person name="Chen M."/>
            <person name="Hao X."/>
            <person name="Li L."/>
            <person name="Tang Y."/>
            <person name="Lv G."/>
            <person name="Zhou Y."/>
            <person name="Sun X."/>
            <person name="Brodelius P.E."/>
            <person name="Rose J.K.C."/>
            <person name="Tang K."/>
        </authorList>
    </citation>
    <scope>NUCLEOTIDE SEQUENCE [LARGE SCALE GENOMIC DNA]</scope>
    <source>
        <strain evidence="4">cv. Huhao1</strain>
        <tissue evidence="3">Leaf</tissue>
    </source>
</reference>
<feature type="region of interest" description="Disordered" evidence="1">
    <location>
        <begin position="639"/>
        <end position="666"/>
    </location>
</feature>
<accession>A0A2U1L125</accession>
<dbReference type="GO" id="GO:0016787">
    <property type="term" value="F:hydrolase activity"/>
    <property type="evidence" value="ECO:0007669"/>
    <property type="project" value="UniProtKB-KW"/>
</dbReference>
<dbReference type="GO" id="GO:0005663">
    <property type="term" value="C:DNA replication factor C complex"/>
    <property type="evidence" value="ECO:0007669"/>
    <property type="project" value="TreeGrafter"/>
</dbReference>
<dbReference type="InterPro" id="IPR050238">
    <property type="entry name" value="DNA_Rep/Repair_Clamp_Loader"/>
</dbReference>
<dbReference type="InterPro" id="IPR027417">
    <property type="entry name" value="P-loop_NTPase"/>
</dbReference>
<dbReference type="GO" id="GO:0006261">
    <property type="term" value="P:DNA-templated DNA replication"/>
    <property type="evidence" value="ECO:0007669"/>
    <property type="project" value="TreeGrafter"/>
</dbReference>
<dbReference type="PANTHER" id="PTHR11669">
    <property type="entry name" value="REPLICATION FACTOR C / DNA POLYMERASE III GAMMA-TAU SUBUNIT"/>
    <property type="match status" value="1"/>
</dbReference>
<dbReference type="OrthoDB" id="1906110at2759"/>